<dbReference type="OrthoDB" id="509600at2759"/>
<evidence type="ECO:0000256" key="10">
    <source>
        <dbReference type="SAM" id="MobiDB-lite"/>
    </source>
</evidence>
<evidence type="ECO:0000313" key="13">
    <source>
        <dbReference type="EMBL" id="EIE22670.1"/>
    </source>
</evidence>
<evidence type="ECO:0000256" key="11">
    <source>
        <dbReference type="SAM" id="Phobius"/>
    </source>
</evidence>
<dbReference type="Pfam" id="PF12698">
    <property type="entry name" value="ABC2_membrane_3"/>
    <property type="match status" value="2"/>
</dbReference>
<keyword evidence="14" id="KW-1185">Reference proteome</keyword>
<dbReference type="GO" id="GO:0005524">
    <property type="term" value="F:ATP binding"/>
    <property type="evidence" value="ECO:0007669"/>
    <property type="project" value="UniProtKB-KW"/>
</dbReference>
<organism evidence="13 14">
    <name type="scientific">Coccomyxa subellipsoidea (strain C-169)</name>
    <name type="common">Green microalga</name>
    <dbReference type="NCBI Taxonomy" id="574566"/>
    <lineage>
        <taxon>Eukaryota</taxon>
        <taxon>Viridiplantae</taxon>
        <taxon>Chlorophyta</taxon>
        <taxon>core chlorophytes</taxon>
        <taxon>Trebouxiophyceae</taxon>
        <taxon>Trebouxiophyceae incertae sedis</taxon>
        <taxon>Coccomyxaceae</taxon>
        <taxon>Coccomyxa</taxon>
        <taxon>Coccomyxa subellipsoidea</taxon>
    </lineage>
</organism>
<dbReference type="RefSeq" id="XP_005647214.1">
    <property type="nucleotide sequence ID" value="XM_005647157.1"/>
</dbReference>
<feature type="transmembrane region" description="Helical" evidence="11">
    <location>
        <begin position="1111"/>
        <end position="1138"/>
    </location>
</feature>
<feature type="transmembrane region" description="Helical" evidence="11">
    <location>
        <begin position="293"/>
        <end position="311"/>
    </location>
</feature>
<dbReference type="PROSITE" id="PS00211">
    <property type="entry name" value="ABC_TRANSPORTER_1"/>
    <property type="match status" value="2"/>
</dbReference>
<feature type="transmembrane region" description="Helical" evidence="11">
    <location>
        <begin position="1185"/>
        <end position="1208"/>
    </location>
</feature>
<evidence type="ECO:0000256" key="1">
    <source>
        <dbReference type="ARBA" id="ARBA00004141"/>
    </source>
</evidence>
<dbReference type="Gene3D" id="3.40.50.300">
    <property type="entry name" value="P-loop containing nucleotide triphosphate hydrolases"/>
    <property type="match status" value="2"/>
</dbReference>
<feature type="transmembrane region" description="Helical" evidence="11">
    <location>
        <begin position="1069"/>
        <end position="1091"/>
    </location>
</feature>
<feature type="transmembrane region" description="Helical" evidence="11">
    <location>
        <begin position="877"/>
        <end position="896"/>
    </location>
</feature>
<dbReference type="EMBL" id="AGSI01000009">
    <property type="protein sequence ID" value="EIE22670.1"/>
    <property type="molecule type" value="Genomic_DNA"/>
</dbReference>
<protein>
    <submittedName>
        <fullName evidence="13">P-loop containing nucleoside triphosphate hydrolase protein</fullName>
    </submittedName>
</protein>
<dbReference type="GO" id="GO:0005319">
    <property type="term" value="F:lipid transporter activity"/>
    <property type="evidence" value="ECO:0007669"/>
    <property type="project" value="TreeGrafter"/>
</dbReference>
<dbReference type="PANTHER" id="PTHR19229">
    <property type="entry name" value="ATP-BINDING CASSETTE TRANSPORTER SUBFAMILY A ABCA"/>
    <property type="match status" value="1"/>
</dbReference>
<dbReference type="Pfam" id="PF00005">
    <property type="entry name" value="ABC_tran"/>
    <property type="match status" value="2"/>
</dbReference>
<feature type="transmembrane region" description="Helical" evidence="11">
    <location>
        <begin position="1150"/>
        <end position="1173"/>
    </location>
</feature>
<dbReference type="GeneID" id="17040657"/>
<dbReference type="eggNOG" id="KOG0059">
    <property type="taxonomic scope" value="Eukaryota"/>
</dbReference>
<evidence type="ECO:0000313" key="14">
    <source>
        <dbReference type="Proteomes" id="UP000007264"/>
    </source>
</evidence>
<keyword evidence="5" id="KW-0677">Repeat</keyword>
<evidence type="ECO:0000259" key="12">
    <source>
        <dbReference type="PROSITE" id="PS50893"/>
    </source>
</evidence>
<feature type="transmembrane region" description="Helical" evidence="11">
    <location>
        <begin position="231"/>
        <end position="258"/>
    </location>
</feature>
<dbReference type="GO" id="GO:0016887">
    <property type="term" value="F:ATP hydrolysis activity"/>
    <property type="evidence" value="ECO:0007669"/>
    <property type="project" value="InterPro"/>
</dbReference>
<feature type="transmembrane region" description="Helical" evidence="11">
    <location>
        <begin position="264"/>
        <end position="284"/>
    </location>
</feature>
<evidence type="ECO:0000256" key="3">
    <source>
        <dbReference type="ARBA" id="ARBA00022448"/>
    </source>
</evidence>
<evidence type="ECO:0000256" key="9">
    <source>
        <dbReference type="ARBA" id="ARBA00023136"/>
    </source>
</evidence>
<evidence type="ECO:0000256" key="7">
    <source>
        <dbReference type="ARBA" id="ARBA00022840"/>
    </source>
</evidence>
<feature type="transmembrane region" description="Helical" evidence="11">
    <location>
        <begin position="182"/>
        <end position="210"/>
    </location>
</feature>
<dbReference type="Proteomes" id="UP000007264">
    <property type="component" value="Unassembled WGS sequence"/>
</dbReference>
<dbReference type="InterPro" id="IPR026082">
    <property type="entry name" value="ABCA"/>
</dbReference>
<dbReference type="SMART" id="SM00382">
    <property type="entry name" value="AAA"/>
    <property type="match status" value="2"/>
</dbReference>
<feature type="domain" description="ABC transporter" evidence="12">
    <location>
        <begin position="449"/>
        <end position="683"/>
    </location>
</feature>
<gene>
    <name evidence="13" type="ORF">COCSUDRAFT_42319</name>
</gene>
<comment type="caution">
    <text evidence="13">The sequence shown here is derived from an EMBL/GenBank/DDBJ whole genome shotgun (WGS) entry which is preliminary data.</text>
</comment>
<dbReference type="PROSITE" id="PS50893">
    <property type="entry name" value="ABC_TRANSPORTER_2"/>
    <property type="match status" value="2"/>
</dbReference>
<feature type="transmembrane region" description="Helical" evidence="11">
    <location>
        <begin position="45"/>
        <end position="68"/>
    </location>
</feature>
<name>I0YWA1_COCSC</name>
<dbReference type="SUPFAM" id="SSF52540">
    <property type="entry name" value="P-loop containing nucleoside triphosphate hydrolases"/>
    <property type="match status" value="2"/>
</dbReference>
<dbReference type="InterPro" id="IPR013525">
    <property type="entry name" value="ABC2_TM"/>
</dbReference>
<keyword evidence="13" id="KW-0378">Hydrolase</keyword>
<evidence type="ECO:0000256" key="4">
    <source>
        <dbReference type="ARBA" id="ARBA00022692"/>
    </source>
</evidence>
<keyword evidence="3" id="KW-0813">Transport</keyword>
<sequence length="1736" mass="188251">MMKCRNCGIGGSGITIEMLRPSPGRQFLAVLHKNFLLQTRSGRSFFGAGGWVALLLEILTPAAFFLLMCLPKYYFDEEALDRAAAEPETVDAIITFDTGANDGDMSYIVRGNHTELPSTRLTYNEFDLLPDPQYRMYWLFANIQQALDRAILGRSLGEGERPARVDVAVKPFPWPAVTFDPAAIAAAAAFNLLLVFAFLNPTRVAVATVVREKELRLREGMRILGLKDAAYWSAWALTHFATMALSGALCAAIALYPFPHTDPVLMLALLWLTAAALLAFAYFLSTLFSKSRVAGMASAMLYAVAMVPGYIMPTFQPYGGWGWPLACLLPPSAISLFATVLLKLEGSQRGVSWSTVHLNMTSQYPFSAATVLQMLAFDVLLYGLLTWYLDQVVASGYGQSLPWYFPFLRSYWRPSARHSGAKSTQGLAIDEAVDASAGLGDGSAGEPAVAIRHLCKDFATTDGALKRAVDNLTLDVPAQQVTALLGHNGAGKTTAISVLTGMLTPTSGDARVYGASILTDMPRIRQSLGVCPQFDILWPEISVREHLALYAAIKGYRGHDAHTVAGSAARDVGLEEKLESRAEELSGGQRRKLSVAIAFLGDPSIVFLDEPTSGMDPYSRRFTWEVIRRSRAGRAIVLTTHSMEEADLLADRIAIMAAGRLVAQGTPLDLKARYGVGYTLTVVKQRAPESDRVSSARSEDGRSSVASMSRVVSTRSLSDLSEGDASLDALIRRHVPQAVLVSRGPAELAFRLPKEATSQFPALLRELEDSKADLGVDSYGLEVTTLEEVFLAVSAAVAADAKAGQPRLPGPAEDAQKAEQEEVAVDVDGLSGGAGSRINEAKGSQASVTLLRGLPLYAQQWRALFVKRVVSARRDKLAVVIQLLVPIALVLVALWARHATDAFPQEPYLSISRQDCLRDQPALFGATPDIRANATALAAFAAAYPADKLRDTGEQRLWNGPFFAPAAGTLDGWLLDHWYTGTAQYDALFVNNFTSASEVLAQGGSVSYTLMFNTTATHGLPAALNAASNALLRSIQGPEYQGNIRVANHPMPTLQNEAAVKFSKVAGDLLLVLCLTMAASVLSASFAVFLVRERESHSKSVQVVAGAPPSAFWGATYAWDLLNFSIPALGIIVCFFCFDLPQFRGERMAAVVALLWLFGAAGLALTYLLSFAFSDEMLALQRINSYTFLIGYLGFLATWILDTVYSLLHRAGVKATDDGLKTVLRAVSPHYALARGIYEVTETYGEERGEPNTSPWVWNAAGQQMAWMGIQAAVYMVLTLLVESGWLGRTHASAKQLLRRCWRAVGRGKRRAGAGYDRLQQEEEAGLEDGLQGWDDENAYEDEDVRAERIAMQAGARPEEWQVLVAGLEKWYSRGTWQPPLRALRGLWLGVGEGECFGLLGVNGAGKTTAFRLLTGELRPDEGDAFVAGHSIRTQLAAARQQLGYCPQFSALPGALTGREVLQMYARLRGVPSDHIEHTVQDLLQRIDLTEYADRHALHRSCAHPYSRSACLLMHLASCRKRMVCETYSGGNKRKLSVAVALVGGPAVVLMDEPSTGMDPGAKRFLWDLIQKQVVDQGHTVLLTSHSMEECEALCSRIGILSAGRLRCLGAVQHLKNRFGAGYLLTLRLNRQRSGPPAAAGGPGPPLQPVEAAAVAWVQRAAPAAQLQPTGGRSPDTLCFSIAQQDLDLPSLFASMEAARAELGVEEYSISQTTLEHVFVALAEIGTQQDSTTAMQ</sequence>
<dbReference type="CDD" id="cd03263">
    <property type="entry name" value="ABC_subfamily_A"/>
    <property type="match status" value="2"/>
</dbReference>
<dbReference type="InterPro" id="IPR003593">
    <property type="entry name" value="AAA+_ATPase"/>
</dbReference>
<feature type="transmembrane region" description="Helical" evidence="11">
    <location>
        <begin position="323"/>
        <end position="344"/>
    </location>
</feature>
<comment type="subcellular location">
    <subcellularLocation>
        <location evidence="1">Membrane</location>
        <topology evidence="1">Multi-pass membrane protein</topology>
    </subcellularLocation>
</comment>
<dbReference type="InterPro" id="IPR027417">
    <property type="entry name" value="P-loop_NTPase"/>
</dbReference>
<keyword evidence="8 11" id="KW-1133">Transmembrane helix</keyword>
<feature type="region of interest" description="Disordered" evidence="10">
    <location>
        <begin position="689"/>
        <end position="708"/>
    </location>
</feature>
<keyword evidence="7" id="KW-0067">ATP-binding</keyword>
<dbReference type="GO" id="GO:0016020">
    <property type="term" value="C:membrane"/>
    <property type="evidence" value="ECO:0007669"/>
    <property type="project" value="UniProtKB-SubCell"/>
</dbReference>
<feature type="transmembrane region" description="Helical" evidence="11">
    <location>
        <begin position="364"/>
        <end position="389"/>
    </location>
</feature>
<dbReference type="GO" id="GO:0140359">
    <property type="term" value="F:ABC-type transporter activity"/>
    <property type="evidence" value="ECO:0007669"/>
    <property type="project" value="InterPro"/>
</dbReference>
<evidence type="ECO:0000256" key="5">
    <source>
        <dbReference type="ARBA" id="ARBA00022737"/>
    </source>
</evidence>
<reference evidence="13 14" key="1">
    <citation type="journal article" date="2012" name="Genome Biol.">
        <title>The genome of the polar eukaryotic microalga coccomyxa subellipsoidea reveals traits of cold adaptation.</title>
        <authorList>
            <person name="Blanc G."/>
            <person name="Agarkova I."/>
            <person name="Grimwood J."/>
            <person name="Kuo A."/>
            <person name="Brueggeman A."/>
            <person name="Dunigan D."/>
            <person name="Gurnon J."/>
            <person name="Ladunga I."/>
            <person name="Lindquist E."/>
            <person name="Lucas S."/>
            <person name="Pangilinan J."/>
            <person name="Proschold T."/>
            <person name="Salamov A."/>
            <person name="Schmutz J."/>
            <person name="Weeks D."/>
            <person name="Yamada T."/>
            <person name="Claverie J.M."/>
            <person name="Grigoriev I."/>
            <person name="Van Etten J."/>
            <person name="Lomsadze A."/>
            <person name="Borodovsky M."/>
        </authorList>
    </citation>
    <scope>NUCLEOTIDE SEQUENCE [LARGE SCALE GENOMIC DNA]</scope>
    <source>
        <strain evidence="13 14">C-169</strain>
    </source>
</reference>
<evidence type="ECO:0000256" key="8">
    <source>
        <dbReference type="ARBA" id="ARBA00022989"/>
    </source>
</evidence>
<comment type="similarity">
    <text evidence="2">Belongs to the ABC transporter superfamily. ABCA family. CPR flippase (TC 3.A.1.211) subfamily.</text>
</comment>
<dbReference type="InterPro" id="IPR017871">
    <property type="entry name" value="ABC_transporter-like_CS"/>
</dbReference>
<dbReference type="PANTHER" id="PTHR19229:SF36">
    <property type="entry name" value="ATP-BINDING CASSETTE SUB-FAMILY A MEMBER 2"/>
    <property type="match status" value="1"/>
</dbReference>
<dbReference type="KEGG" id="csl:COCSUDRAFT_42319"/>
<proteinExistence type="inferred from homology"/>
<feature type="compositionally biased region" description="Basic and acidic residues" evidence="10">
    <location>
        <begin position="689"/>
        <end position="702"/>
    </location>
</feature>
<keyword evidence="6" id="KW-0547">Nucleotide-binding</keyword>
<keyword evidence="9 11" id="KW-0472">Membrane</keyword>
<evidence type="ECO:0000256" key="6">
    <source>
        <dbReference type="ARBA" id="ARBA00022741"/>
    </source>
</evidence>
<dbReference type="FunFam" id="3.40.50.300:FF:000665">
    <property type="entry name" value="ABC transporter A family member 2"/>
    <property type="match status" value="1"/>
</dbReference>
<evidence type="ECO:0000256" key="2">
    <source>
        <dbReference type="ARBA" id="ARBA00008526"/>
    </source>
</evidence>
<feature type="domain" description="ABC transporter" evidence="12">
    <location>
        <begin position="1363"/>
        <end position="1628"/>
    </location>
</feature>
<keyword evidence="4 11" id="KW-0812">Transmembrane</keyword>
<dbReference type="InterPro" id="IPR003439">
    <property type="entry name" value="ABC_transporter-like_ATP-bd"/>
</dbReference>
<accession>I0YWA1</accession>